<keyword evidence="1" id="KW-1133">Transmembrane helix</keyword>
<gene>
    <name evidence="2" type="ORF">DW352_23525</name>
</gene>
<dbReference type="Pfam" id="PF14356">
    <property type="entry name" value="DUF4403"/>
    <property type="match status" value="1"/>
</dbReference>
<reference evidence="2 3" key="1">
    <citation type="submission" date="2018-07" db="EMBL/GenBank/DDBJ databases">
        <authorList>
            <person name="Quirk P.G."/>
            <person name="Krulwich T.A."/>
        </authorList>
    </citation>
    <scope>NUCLEOTIDE SEQUENCE [LARGE SCALE GENOMIC DNA]</scope>
    <source>
        <strain evidence="2 3">CC-BB4</strain>
    </source>
</reference>
<keyword evidence="3" id="KW-1185">Reference proteome</keyword>
<accession>A0A346A229</accession>
<dbReference type="RefSeq" id="WP_115693605.1">
    <property type="nucleotide sequence ID" value="NZ_CP031417.1"/>
</dbReference>
<evidence type="ECO:0000313" key="2">
    <source>
        <dbReference type="EMBL" id="AXK83226.1"/>
    </source>
</evidence>
<keyword evidence="1" id="KW-0472">Membrane</keyword>
<dbReference type="EMBL" id="CP031417">
    <property type="protein sequence ID" value="AXK83226.1"/>
    <property type="molecule type" value="Genomic_DNA"/>
</dbReference>
<evidence type="ECO:0000313" key="3">
    <source>
        <dbReference type="Proteomes" id="UP000254889"/>
    </source>
</evidence>
<feature type="transmembrane region" description="Helical" evidence="1">
    <location>
        <begin position="27"/>
        <end position="46"/>
    </location>
</feature>
<dbReference type="Proteomes" id="UP000254889">
    <property type="component" value="Chromosome"/>
</dbReference>
<dbReference type="KEGG" id="ptaw:DW352_23525"/>
<protein>
    <submittedName>
        <fullName evidence="2">DUF4403 family protein</fullName>
    </submittedName>
</protein>
<evidence type="ECO:0000256" key="1">
    <source>
        <dbReference type="SAM" id="Phobius"/>
    </source>
</evidence>
<proteinExistence type="predicted"/>
<organism evidence="2 3">
    <name type="scientific">Pseudolabrys taiwanensis</name>
    <dbReference type="NCBI Taxonomy" id="331696"/>
    <lineage>
        <taxon>Bacteria</taxon>
        <taxon>Pseudomonadati</taxon>
        <taxon>Pseudomonadota</taxon>
        <taxon>Alphaproteobacteria</taxon>
        <taxon>Hyphomicrobiales</taxon>
        <taxon>Xanthobacteraceae</taxon>
        <taxon>Pseudolabrys</taxon>
    </lineage>
</organism>
<dbReference type="InterPro" id="IPR025515">
    <property type="entry name" value="DUF4403"/>
</dbReference>
<dbReference type="OrthoDB" id="8252144at2"/>
<sequence length="541" mass="57382">MRGLLEQITYFATAPIRWFGRSRAFRLLFVAIVVLGGSFMAANWALDYFLPESQTKEVLAKVPAPPPLPQIARASQVIAPVTIPLAVIRQSLDNTTPRDLAGKNDNPVSNLLSKADIGIAISRGAMAVTGKPNEITITTPLNGTLSITGQLATQAGNLAGTISGLLGQSLGKEVGNLAGNALNQRADIRGQVIVRSKPAITANWRLEPNLAAQLALSDSAISIAGIKINTAGEARSFIDKAVNDQVGALQNRVRNDPFIEQAAREQWTQMCRSIPLGGGATGLPQLWLEMRPVRAAAAQPQVDARNLTLTIGVQAETRIVPAATKPSCPFPAQLDLVPPMENGKLSVGLPIDVPFTEVNKLLEAQLKGKHFPEDGNAPVDVEVKRVTLAAAGDRLLIALRVNAREKKSWFGFGADASVLIWGKPVLDQKQQMLRLTETSLAVDSEAAFGLLSAAARAAGPYLEKALADNAVVDLKPFAADAKKKIGETLAEFEKNGGNGVNVNANINDLRLTGIAFDAKTLRVIAEADGTAKVAVTKLPGM</sequence>
<keyword evidence="1" id="KW-0812">Transmembrane</keyword>
<dbReference type="AlphaFoldDB" id="A0A346A229"/>
<name>A0A346A229_9HYPH</name>